<organism evidence="1 2">
    <name type="scientific">Parafannyhessea umbonata</name>
    <dbReference type="NCBI Taxonomy" id="604330"/>
    <lineage>
        <taxon>Bacteria</taxon>
        <taxon>Bacillati</taxon>
        <taxon>Actinomycetota</taxon>
        <taxon>Coriobacteriia</taxon>
        <taxon>Coriobacteriales</taxon>
        <taxon>Atopobiaceae</taxon>
        <taxon>Parafannyhessea</taxon>
    </lineage>
</organism>
<dbReference type="EMBL" id="FMZL01000003">
    <property type="protein sequence ID" value="SDC10764.1"/>
    <property type="molecule type" value="Genomic_DNA"/>
</dbReference>
<sequence>MRAGRNAKEVMIPKISVVGLGDYTRNAGYKTGGITYEFGTKQFNYDRVIRPMADVIDVEEAG</sequence>
<dbReference type="Proteomes" id="UP000198528">
    <property type="component" value="Unassembled WGS sequence"/>
</dbReference>
<keyword evidence="2" id="KW-1185">Reference proteome</keyword>
<proteinExistence type="predicted"/>
<accession>A0A1G6IWB8</accession>
<evidence type="ECO:0000313" key="1">
    <source>
        <dbReference type="EMBL" id="SDC10764.1"/>
    </source>
</evidence>
<reference evidence="2" key="1">
    <citation type="submission" date="2016-10" db="EMBL/GenBank/DDBJ databases">
        <authorList>
            <person name="Varghese N."/>
            <person name="Submissions S."/>
        </authorList>
    </citation>
    <scope>NUCLEOTIDE SEQUENCE [LARGE SCALE GENOMIC DNA]</scope>
    <source>
        <strain evidence="2">DSM 22619</strain>
    </source>
</reference>
<evidence type="ECO:0000313" key="2">
    <source>
        <dbReference type="Proteomes" id="UP000198528"/>
    </source>
</evidence>
<gene>
    <name evidence="1" type="ORF">SAMN04487824_10391</name>
</gene>
<protein>
    <submittedName>
        <fullName evidence="1">Uncharacterized protein</fullName>
    </submittedName>
</protein>
<name>A0A1G6IWB8_9ACTN</name>
<dbReference type="AlphaFoldDB" id="A0A1G6IWB8"/>